<evidence type="ECO:0000256" key="1">
    <source>
        <dbReference type="SAM" id="MobiDB-lite"/>
    </source>
</evidence>
<sequence length="145" mass="16215">HSVEHLEGVVLGPGDGVGHDGRGGEHAVGLQEEAHQVLRVAAHQRHARLRGHHRRRRLGRAHVPEHHLRRREALGREPLADGLVLRHPRLAARPPVELHVAQHEDAPHHLVLGQRAHHRHVQDLVEHRLQVGAALRGHGGQRPEL</sequence>
<reference evidence="2" key="2">
    <citation type="submission" date="2018-03" db="EMBL/GenBank/DDBJ databases">
        <title>The Triticum urartu genome reveals the dynamic nature of wheat genome evolution.</title>
        <authorList>
            <person name="Ling H."/>
            <person name="Ma B."/>
            <person name="Shi X."/>
            <person name="Liu H."/>
            <person name="Dong L."/>
            <person name="Sun H."/>
            <person name="Cao Y."/>
            <person name="Gao Q."/>
            <person name="Zheng S."/>
            <person name="Li Y."/>
            <person name="Yu Y."/>
            <person name="Du H."/>
            <person name="Qi M."/>
            <person name="Li Y."/>
            <person name="Yu H."/>
            <person name="Cui Y."/>
            <person name="Wang N."/>
            <person name="Chen C."/>
            <person name="Wu H."/>
            <person name="Zhao Y."/>
            <person name="Zhang J."/>
            <person name="Li Y."/>
            <person name="Zhou W."/>
            <person name="Zhang B."/>
            <person name="Hu W."/>
            <person name="Eijk M."/>
            <person name="Tang J."/>
            <person name="Witsenboer H."/>
            <person name="Zhao S."/>
            <person name="Li Z."/>
            <person name="Zhang A."/>
            <person name="Wang D."/>
            <person name="Liang C."/>
        </authorList>
    </citation>
    <scope>NUCLEOTIDE SEQUENCE [LARGE SCALE GENOMIC DNA]</scope>
    <source>
        <strain evidence="2">cv. G1812</strain>
    </source>
</reference>
<protein>
    <submittedName>
        <fullName evidence="2">Uncharacterized protein</fullName>
    </submittedName>
</protein>
<feature type="region of interest" description="Disordered" evidence="1">
    <location>
        <begin position="50"/>
        <end position="78"/>
    </location>
</feature>
<dbReference type="Gramene" id="TuG1812G0300005862.01.T01">
    <property type="protein sequence ID" value="TuG1812G0300005862.01.T01.cds388515"/>
    <property type="gene ID" value="TuG1812G0300005862.01"/>
</dbReference>
<keyword evidence="3" id="KW-1185">Reference proteome</keyword>
<name>A0A8R7Q0E8_TRIUA</name>
<organism evidence="2 3">
    <name type="scientific">Triticum urartu</name>
    <name type="common">Red wild einkorn</name>
    <name type="synonym">Crithodium urartu</name>
    <dbReference type="NCBI Taxonomy" id="4572"/>
    <lineage>
        <taxon>Eukaryota</taxon>
        <taxon>Viridiplantae</taxon>
        <taxon>Streptophyta</taxon>
        <taxon>Embryophyta</taxon>
        <taxon>Tracheophyta</taxon>
        <taxon>Spermatophyta</taxon>
        <taxon>Magnoliopsida</taxon>
        <taxon>Liliopsida</taxon>
        <taxon>Poales</taxon>
        <taxon>Poaceae</taxon>
        <taxon>BOP clade</taxon>
        <taxon>Pooideae</taxon>
        <taxon>Triticodae</taxon>
        <taxon>Triticeae</taxon>
        <taxon>Triticinae</taxon>
        <taxon>Triticum</taxon>
    </lineage>
</organism>
<reference evidence="3" key="1">
    <citation type="journal article" date="2013" name="Nature">
        <title>Draft genome of the wheat A-genome progenitor Triticum urartu.</title>
        <authorList>
            <person name="Ling H.Q."/>
            <person name="Zhao S."/>
            <person name="Liu D."/>
            <person name="Wang J."/>
            <person name="Sun H."/>
            <person name="Zhang C."/>
            <person name="Fan H."/>
            <person name="Li D."/>
            <person name="Dong L."/>
            <person name="Tao Y."/>
            <person name="Gao C."/>
            <person name="Wu H."/>
            <person name="Li Y."/>
            <person name="Cui Y."/>
            <person name="Guo X."/>
            <person name="Zheng S."/>
            <person name="Wang B."/>
            <person name="Yu K."/>
            <person name="Liang Q."/>
            <person name="Yang W."/>
            <person name="Lou X."/>
            <person name="Chen J."/>
            <person name="Feng M."/>
            <person name="Jian J."/>
            <person name="Zhang X."/>
            <person name="Luo G."/>
            <person name="Jiang Y."/>
            <person name="Liu J."/>
            <person name="Wang Z."/>
            <person name="Sha Y."/>
            <person name="Zhang B."/>
            <person name="Wu H."/>
            <person name="Tang D."/>
            <person name="Shen Q."/>
            <person name="Xue P."/>
            <person name="Zou S."/>
            <person name="Wang X."/>
            <person name="Liu X."/>
            <person name="Wang F."/>
            <person name="Yang Y."/>
            <person name="An X."/>
            <person name="Dong Z."/>
            <person name="Zhang K."/>
            <person name="Zhang X."/>
            <person name="Luo M.C."/>
            <person name="Dvorak J."/>
            <person name="Tong Y."/>
            <person name="Wang J."/>
            <person name="Yang H."/>
            <person name="Li Z."/>
            <person name="Wang D."/>
            <person name="Zhang A."/>
            <person name="Wang J."/>
        </authorList>
    </citation>
    <scope>NUCLEOTIDE SEQUENCE</scope>
    <source>
        <strain evidence="3">cv. G1812</strain>
    </source>
</reference>
<dbReference type="AlphaFoldDB" id="A0A8R7Q0E8"/>
<dbReference type="Proteomes" id="UP000015106">
    <property type="component" value="Chromosome 3"/>
</dbReference>
<feature type="compositionally biased region" description="Basic residues" evidence="1">
    <location>
        <begin position="50"/>
        <end position="60"/>
    </location>
</feature>
<dbReference type="EnsemblPlants" id="TuG1812G0300005862.01.T01">
    <property type="protein sequence ID" value="TuG1812G0300005862.01.T01.cds388515"/>
    <property type="gene ID" value="TuG1812G0300005862.01"/>
</dbReference>
<evidence type="ECO:0000313" key="3">
    <source>
        <dbReference type="Proteomes" id="UP000015106"/>
    </source>
</evidence>
<feature type="compositionally biased region" description="Basic and acidic residues" evidence="1">
    <location>
        <begin position="62"/>
        <end position="78"/>
    </location>
</feature>
<evidence type="ECO:0000313" key="2">
    <source>
        <dbReference type="EnsemblPlants" id="TuG1812G0300005862.01.T01.cds388515"/>
    </source>
</evidence>
<accession>A0A8R7Q0E8</accession>
<proteinExistence type="predicted"/>
<reference evidence="2" key="3">
    <citation type="submission" date="2022-06" db="UniProtKB">
        <authorList>
            <consortium name="EnsemblPlants"/>
        </authorList>
    </citation>
    <scope>IDENTIFICATION</scope>
</reference>